<reference evidence="1 2" key="1">
    <citation type="submission" date="2018-07" db="EMBL/GenBank/DDBJ databases">
        <title>Genomic Encyclopedia of Type Strains, Phase III (KMG-III): the genomes of soil and plant-associated and newly described type strains.</title>
        <authorList>
            <person name="Whitman W."/>
        </authorList>
    </citation>
    <scope>NUCLEOTIDE SEQUENCE [LARGE SCALE GENOMIC DNA]</scope>
    <source>
        <strain evidence="1 2">CECT 7506</strain>
    </source>
</reference>
<dbReference type="Proteomes" id="UP000252415">
    <property type="component" value="Unassembled WGS sequence"/>
</dbReference>
<dbReference type="InterPro" id="IPR025177">
    <property type="entry name" value="MciZ"/>
</dbReference>
<gene>
    <name evidence="1" type="ORF">DFP97_102381</name>
</gene>
<evidence type="ECO:0000313" key="1">
    <source>
        <dbReference type="EMBL" id="RCW51186.1"/>
    </source>
</evidence>
<comment type="caution">
    <text evidence="1">The sequence shown here is derived from an EMBL/GenBank/DDBJ whole genome shotgun (WGS) entry which is preliminary data.</text>
</comment>
<name>A0A368W7Y6_9BACL</name>
<accession>A0A368W7Y6</accession>
<dbReference type="EMBL" id="QPJD01000002">
    <property type="protein sequence ID" value="RCW51186.1"/>
    <property type="molecule type" value="Genomic_DNA"/>
</dbReference>
<keyword evidence="2" id="KW-1185">Reference proteome</keyword>
<proteinExistence type="predicted"/>
<organism evidence="1 2">
    <name type="scientific">Paenibacillus prosopidis</name>
    <dbReference type="NCBI Taxonomy" id="630520"/>
    <lineage>
        <taxon>Bacteria</taxon>
        <taxon>Bacillati</taxon>
        <taxon>Bacillota</taxon>
        <taxon>Bacilli</taxon>
        <taxon>Bacillales</taxon>
        <taxon>Paenibacillaceae</taxon>
        <taxon>Paenibacillus</taxon>
    </lineage>
</organism>
<dbReference type="AlphaFoldDB" id="A0A368W7Y6"/>
<dbReference type="Pfam" id="PF13072">
    <property type="entry name" value="MciZ"/>
    <property type="match status" value="1"/>
</dbReference>
<evidence type="ECO:0000313" key="2">
    <source>
        <dbReference type="Proteomes" id="UP000252415"/>
    </source>
</evidence>
<sequence length="54" mass="6033">MKQYVVSNQIRLVGKGWEIRHQLRKLSASSASKSLVSEYTNVITGRRAQSGKAN</sequence>
<dbReference type="RefSeq" id="WP_114378674.1">
    <property type="nucleotide sequence ID" value="NZ_QPJD01000002.1"/>
</dbReference>
<protein>
    <submittedName>
        <fullName evidence="1">Uncharacterized protein DUF3936</fullName>
    </submittedName>
</protein>